<dbReference type="SUPFAM" id="SSF46458">
    <property type="entry name" value="Globin-like"/>
    <property type="match status" value="1"/>
</dbReference>
<keyword evidence="6 15" id="KW-0285">Flavoprotein</keyword>
<keyword evidence="10 15" id="KW-0560">Oxidoreductase</keyword>
<dbReference type="CDD" id="cd14777">
    <property type="entry name" value="Yhb1-globin-like"/>
    <property type="match status" value="1"/>
</dbReference>
<dbReference type="RefSeq" id="WP_036835180.1">
    <property type="nucleotide sequence ID" value="NZ_AVPG01000020.1"/>
</dbReference>
<feature type="binding site" evidence="15">
    <location>
        <position position="197"/>
    </location>
    <ligand>
        <name>FAD</name>
        <dbReference type="ChEBI" id="CHEBI:57692"/>
    </ligand>
</feature>
<evidence type="ECO:0000259" key="17">
    <source>
        <dbReference type="PROSITE" id="PS51384"/>
    </source>
</evidence>
<evidence type="ECO:0000256" key="14">
    <source>
        <dbReference type="ARBA" id="ARBA00049433"/>
    </source>
</evidence>
<evidence type="ECO:0000256" key="7">
    <source>
        <dbReference type="ARBA" id="ARBA00022723"/>
    </source>
</evidence>
<comment type="function">
    <text evidence="15">Is involved in NO detoxification in an aerobic process, termed nitric oxide dioxygenase (NOD) reaction that utilizes O(2) and NAD(P)H to convert NO to nitrate, which protects the bacterium from various noxious nitrogen compounds. Therefore, plays a central role in the inducible response to nitrosative stress.</text>
</comment>
<dbReference type="PROSITE" id="PS51384">
    <property type="entry name" value="FAD_FR"/>
    <property type="match status" value="1"/>
</dbReference>
<accession>A0A0A5HPU8</accession>
<dbReference type="InterPro" id="IPR009050">
    <property type="entry name" value="Globin-like_sf"/>
</dbReference>
<feature type="region of interest" description="Reductase" evidence="15">
    <location>
        <begin position="156"/>
        <end position="411"/>
    </location>
</feature>
<dbReference type="STRING" id="1385512.N784_08310"/>
<reference evidence="18 19" key="1">
    <citation type="submission" date="2013-08" db="EMBL/GenBank/DDBJ databases">
        <authorList>
            <person name="Huang J."/>
            <person name="Wang G."/>
        </authorList>
    </citation>
    <scope>NUCLEOTIDE SEQUENCE [LARGE SCALE GENOMIC DNA]</scope>
    <source>
        <strain evidence="18 19">JSM 072002</strain>
    </source>
</reference>
<feature type="domain" description="FAD-binding FR-type" evidence="17">
    <location>
        <begin position="159"/>
        <end position="270"/>
    </location>
</feature>
<dbReference type="eggNOG" id="COG1018">
    <property type="taxonomic scope" value="Bacteria"/>
</dbReference>
<dbReference type="GO" id="GO:0019825">
    <property type="term" value="F:oxygen binding"/>
    <property type="evidence" value="ECO:0007669"/>
    <property type="project" value="InterPro"/>
</dbReference>
<keyword evidence="3 15" id="KW-0813">Transport</keyword>
<evidence type="ECO:0000256" key="3">
    <source>
        <dbReference type="ARBA" id="ARBA00022448"/>
    </source>
</evidence>
<dbReference type="Gene3D" id="3.40.50.80">
    <property type="entry name" value="Nucleotide-binding domain of ferredoxin-NADP reductase (FNR) module"/>
    <property type="match status" value="1"/>
</dbReference>
<evidence type="ECO:0000256" key="13">
    <source>
        <dbReference type="ARBA" id="ARBA00048649"/>
    </source>
</evidence>
<comment type="similarity">
    <text evidence="2 15">Belongs to the globin family. Two-domain flavohemoproteins subfamily.</text>
</comment>
<dbReference type="FunFam" id="1.10.490.10:FF:000003">
    <property type="entry name" value="Flavohemoprotein"/>
    <property type="match status" value="1"/>
</dbReference>
<comment type="catalytic activity">
    <reaction evidence="14 15">
        <text>2 nitric oxide + NADPH + 2 O2 = 2 nitrate + NADP(+) + H(+)</text>
        <dbReference type="Rhea" id="RHEA:19465"/>
        <dbReference type="ChEBI" id="CHEBI:15378"/>
        <dbReference type="ChEBI" id="CHEBI:15379"/>
        <dbReference type="ChEBI" id="CHEBI:16480"/>
        <dbReference type="ChEBI" id="CHEBI:17632"/>
        <dbReference type="ChEBI" id="CHEBI:57783"/>
        <dbReference type="ChEBI" id="CHEBI:58349"/>
        <dbReference type="EC" id="1.14.12.17"/>
    </reaction>
</comment>
<dbReference type="GO" id="GO:0005344">
    <property type="term" value="F:oxygen carrier activity"/>
    <property type="evidence" value="ECO:0007669"/>
    <property type="project" value="UniProtKB-UniRule"/>
</dbReference>
<sequence length="411" mass="45847">MGSKTKQVLDEQTIAIVKSTVPVLAEHGEAITKRFYELMFQNHPELKNIFNQTNQRLGKQPKALANTVFAAANYIDQLDAIYPVVKQIGHKHRSLNVKPEQYPIVGEHLLLAMKDVLGDAATDEVIHAWGIAYGVIADVFIQVEKEMYQEVTEAEGGWNGFKDFEIVQKVKESDVITSFYLKPVDGDVLPAFSAGQYITVKVTVPGYDYVHLRQYSLSVAPGGDYYRISVKKEGGTDHQPAGVVSTYLHESINVGNVLPITAPAGDFILNKEEEKPLVLISGGVGLTPLVSMLETTIKTQPKRAIYFIHAAQNGKVQAFQEKMNEWNKLEQVHVFTCYHQPTAEDRANNNFDKEGLIDLAWLQSILPSNDGDYYLCGPGGFMKHINQCLTEWNVPQTSIHHEFFGPEEGLA</sequence>
<evidence type="ECO:0000313" key="19">
    <source>
        <dbReference type="Proteomes" id="UP000030401"/>
    </source>
</evidence>
<feature type="domain" description="Globin" evidence="16">
    <location>
        <begin position="8"/>
        <end position="145"/>
    </location>
</feature>
<comment type="cofactor">
    <cofactor evidence="15">
        <name>FAD</name>
        <dbReference type="ChEBI" id="CHEBI:57692"/>
    </cofactor>
    <text evidence="15">Binds 1 FAD per subunit.</text>
</comment>
<evidence type="ECO:0000256" key="12">
    <source>
        <dbReference type="ARBA" id="ARBA00023027"/>
    </source>
</evidence>
<keyword evidence="11 15" id="KW-0408">Iron</keyword>
<dbReference type="EC" id="1.14.12.17" evidence="15"/>
<gene>
    <name evidence="15" type="primary">hmp</name>
    <name evidence="18" type="ORF">N784_08310</name>
</gene>
<feature type="site" description="Involved in heme-bound ligand stabilization and O-O bond activation" evidence="15">
    <location>
        <position position="36"/>
    </location>
</feature>
<dbReference type="eggNOG" id="COG1017">
    <property type="taxonomic scope" value="Bacteria"/>
</dbReference>
<evidence type="ECO:0000313" key="18">
    <source>
        <dbReference type="EMBL" id="KGX85657.1"/>
    </source>
</evidence>
<keyword evidence="19" id="KW-1185">Reference proteome</keyword>
<evidence type="ECO:0000256" key="6">
    <source>
        <dbReference type="ARBA" id="ARBA00022630"/>
    </source>
</evidence>
<dbReference type="PANTHER" id="PTHR43396:SF3">
    <property type="entry name" value="FLAVOHEMOPROTEIN"/>
    <property type="match status" value="1"/>
</dbReference>
<comment type="similarity">
    <text evidence="1 15">In the C-terminal section; belongs to the flavoprotein pyridine nucleotide cytochrome reductase family.</text>
</comment>
<feature type="binding site" evidence="15">
    <location>
        <begin position="283"/>
        <end position="288"/>
    </location>
    <ligand>
        <name>NADP(+)</name>
        <dbReference type="ChEBI" id="CHEBI:58349"/>
    </ligand>
</feature>
<evidence type="ECO:0000259" key="16">
    <source>
        <dbReference type="PROSITE" id="PS01033"/>
    </source>
</evidence>
<evidence type="ECO:0000256" key="5">
    <source>
        <dbReference type="ARBA" id="ARBA00022621"/>
    </source>
</evidence>
<dbReference type="Proteomes" id="UP000030401">
    <property type="component" value="Unassembled WGS sequence"/>
</dbReference>
<comment type="caution">
    <text evidence="18">The sequence shown here is derived from an EMBL/GenBank/DDBJ whole genome shotgun (WGS) entry which is preliminary data.</text>
</comment>
<dbReference type="GO" id="GO:0008941">
    <property type="term" value="F:nitric oxide dioxygenase NAD(P)H activity"/>
    <property type="evidence" value="ECO:0007669"/>
    <property type="project" value="UniProtKB-UniRule"/>
</dbReference>
<dbReference type="InterPro" id="IPR017927">
    <property type="entry name" value="FAD-bd_FR_type"/>
</dbReference>
<keyword evidence="9 15" id="KW-0521">NADP</keyword>
<dbReference type="PANTHER" id="PTHR43396">
    <property type="entry name" value="FLAVOHEMOPROTEIN"/>
    <property type="match status" value="1"/>
</dbReference>
<dbReference type="AlphaFoldDB" id="A0A0A5HPU8"/>
<protein>
    <recommendedName>
        <fullName evidence="15">Flavohemoprotein</fullName>
    </recommendedName>
    <alternativeName>
        <fullName evidence="15">Flavohemoglobin</fullName>
    </alternativeName>
    <alternativeName>
        <fullName evidence="15">Hemoglobin-like protein</fullName>
    </alternativeName>
    <alternativeName>
        <fullName evidence="15">Nitric oxide dioxygenase</fullName>
        <shortName evidence="15">NO oxygenase</shortName>
        <shortName evidence="15">NOD</shortName>
        <ecNumber evidence="15">1.14.12.17</ecNumber>
    </alternativeName>
</protein>
<dbReference type="EMBL" id="AVPG01000020">
    <property type="protein sequence ID" value="KGX85657.1"/>
    <property type="molecule type" value="Genomic_DNA"/>
</dbReference>
<feature type="site" description="Influences the redox potential of the prosthetic heme and FAD groups" evidence="15">
    <location>
        <position position="91"/>
    </location>
</feature>
<dbReference type="FunFam" id="2.40.30.10:FF:000034">
    <property type="entry name" value="Flavohemoprotein"/>
    <property type="match status" value="1"/>
</dbReference>
<dbReference type="InterPro" id="IPR012292">
    <property type="entry name" value="Globin/Proto"/>
</dbReference>
<evidence type="ECO:0000256" key="10">
    <source>
        <dbReference type="ARBA" id="ARBA00023002"/>
    </source>
</evidence>
<evidence type="ECO:0000256" key="11">
    <source>
        <dbReference type="ARBA" id="ARBA00023004"/>
    </source>
</evidence>
<feature type="binding site" description="proximal binding residue" evidence="15">
    <location>
        <position position="92"/>
    </location>
    <ligand>
        <name>heme b</name>
        <dbReference type="ChEBI" id="CHEBI:60344"/>
    </ligand>
    <ligandPart>
        <name>Fe</name>
        <dbReference type="ChEBI" id="CHEBI:18248"/>
    </ligandPart>
</feature>
<dbReference type="GO" id="GO:0046210">
    <property type="term" value="P:nitric oxide catabolic process"/>
    <property type="evidence" value="ECO:0007669"/>
    <property type="project" value="TreeGrafter"/>
</dbReference>
<evidence type="ECO:0000256" key="15">
    <source>
        <dbReference type="HAMAP-Rule" id="MF_01252"/>
    </source>
</evidence>
<dbReference type="HAMAP" id="MF_01252">
    <property type="entry name" value="Hmp"/>
    <property type="match status" value="1"/>
</dbReference>
<keyword evidence="4 15" id="KW-0349">Heme</keyword>
<feature type="site" description="Influences the redox potential of the prosthetic heme and FAD groups" evidence="15">
    <location>
        <position position="402"/>
    </location>
</feature>
<dbReference type="Gene3D" id="2.40.30.10">
    <property type="entry name" value="Translation factors"/>
    <property type="match status" value="1"/>
</dbReference>
<name>A0A0A5HPU8_9BACI</name>
<dbReference type="Pfam" id="PF00175">
    <property type="entry name" value="NAD_binding_1"/>
    <property type="match status" value="1"/>
</dbReference>
<dbReference type="InterPro" id="IPR001433">
    <property type="entry name" value="OxRdtase_FAD/NAD-bd"/>
</dbReference>
<keyword evidence="7 15" id="KW-0479">Metal-binding</keyword>
<keyword evidence="15" id="KW-0216">Detoxification</keyword>
<keyword evidence="5 15" id="KW-0561">Oxygen transport</keyword>
<comment type="catalytic activity">
    <reaction evidence="13 15">
        <text>2 nitric oxide + NADH + 2 O2 = 2 nitrate + NAD(+) + H(+)</text>
        <dbReference type="Rhea" id="RHEA:19469"/>
        <dbReference type="ChEBI" id="CHEBI:15378"/>
        <dbReference type="ChEBI" id="CHEBI:15379"/>
        <dbReference type="ChEBI" id="CHEBI:16480"/>
        <dbReference type="ChEBI" id="CHEBI:17632"/>
        <dbReference type="ChEBI" id="CHEBI:57540"/>
        <dbReference type="ChEBI" id="CHEBI:57945"/>
        <dbReference type="EC" id="1.14.12.17"/>
    </reaction>
</comment>
<dbReference type="SUPFAM" id="SSF52343">
    <property type="entry name" value="Ferredoxin reductase-like, C-terminal NADP-linked domain"/>
    <property type="match status" value="1"/>
</dbReference>
<dbReference type="SUPFAM" id="SSF63380">
    <property type="entry name" value="Riboflavin synthase domain-like"/>
    <property type="match status" value="1"/>
</dbReference>
<dbReference type="InterPro" id="IPR000971">
    <property type="entry name" value="Globin"/>
</dbReference>
<evidence type="ECO:0000256" key="2">
    <source>
        <dbReference type="ARBA" id="ARBA00008414"/>
    </source>
</evidence>
<dbReference type="InterPro" id="IPR039261">
    <property type="entry name" value="FNR_nucleotide-bd"/>
</dbReference>
<dbReference type="Pfam" id="PF00970">
    <property type="entry name" value="FAD_binding_6"/>
    <property type="match status" value="1"/>
</dbReference>
<proteinExistence type="inferred from homology"/>
<evidence type="ECO:0000256" key="9">
    <source>
        <dbReference type="ARBA" id="ARBA00022857"/>
    </source>
</evidence>
<dbReference type="InterPro" id="IPR017938">
    <property type="entry name" value="Riboflavin_synthase-like_b-brl"/>
</dbReference>
<dbReference type="CDD" id="cd06184">
    <property type="entry name" value="flavohem_like_fad_nad_binding"/>
    <property type="match status" value="1"/>
</dbReference>
<dbReference type="Pfam" id="PF00042">
    <property type="entry name" value="Globin"/>
    <property type="match status" value="1"/>
</dbReference>
<comment type="domain">
    <text evidence="15">Consists of two distinct domains; an N-terminal heme-containing oxygen-binding domain and a C-terminal reductase domain with binding sites for FAD and NAD(P)H.</text>
</comment>
<evidence type="ECO:0000256" key="1">
    <source>
        <dbReference type="ARBA" id="ARBA00006401"/>
    </source>
</evidence>
<feature type="binding site" evidence="15">
    <location>
        <begin position="213"/>
        <end position="216"/>
    </location>
    <ligand>
        <name>FAD</name>
        <dbReference type="ChEBI" id="CHEBI:57692"/>
    </ligand>
</feature>
<dbReference type="NCBIfam" id="NF009805">
    <property type="entry name" value="PRK13289.1"/>
    <property type="match status" value="1"/>
</dbReference>
<dbReference type="GO" id="GO:0071949">
    <property type="term" value="F:FAD binding"/>
    <property type="evidence" value="ECO:0007669"/>
    <property type="project" value="InterPro"/>
</dbReference>
<dbReference type="PROSITE" id="PS01033">
    <property type="entry name" value="GLOBIN"/>
    <property type="match status" value="1"/>
</dbReference>
<keyword evidence="12 15" id="KW-0520">NAD</keyword>
<dbReference type="InterPro" id="IPR023950">
    <property type="entry name" value="Hmp"/>
</dbReference>
<dbReference type="Gene3D" id="1.10.490.10">
    <property type="entry name" value="Globins"/>
    <property type="match status" value="1"/>
</dbReference>
<dbReference type="FunFam" id="3.40.50.80:FF:000010">
    <property type="entry name" value="Flavohemoprotein"/>
    <property type="match status" value="1"/>
</dbReference>
<dbReference type="GO" id="GO:0020037">
    <property type="term" value="F:heme binding"/>
    <property type="evidence" value="ECO:0007669"/>
    <property type="project" value="InterPro"/>
</dbReference>
<comment type="cofactor">
    <cofactor evidence="15">
        <name>heme b</name>
        <dbReference type="ChEBI" id="CHEBI:60344"/>
    </cofactor>
    <text evidence="15">Binds 1 heme b (iron(II)-protoporphyrin IX) group per subunit.</text>
</comment>
<dbReference type="InterPro" id="IPR008333">
    <property type="entry name" value="Cbr1-like_FAD-bd_dom"/>
</dbReference>
<dbReference type="GO" id="GO:0071500">
    <property type="term" value="P:cellular response to nitrosative stress"/>
    <property type="evidence" value="ECO:0007669"/>
    <property type="project" value="TreeGrafter"/>
</dbReference>
<organism evidence="18 19">
    <name type="scientific">Pontibacillus litoralis JSM 072002</name>
    <dbReference type="NCBI Taxonomy" id="1385512"/>
    <lineage>
        <taxon>Bacteria</taxon>
        <taxon>Bacillati</taxon>
        <taxon>Bacillota</taxon>
        <taxon>Bacilli</taxon>
        <taxon>Bacillales</taxon>
        <taxon>Bacillaceae</taxon>
        <taxon>Pontibacillus</taxon>
    </lineage>
</organism>
<dbReference type="OrthoDB" id="9801223at2"/>
<dbReference type="GO" id="GO:0046872">
    <property type="term" value="F:metal ion binding"/>
    <property type="evidence" value="ECO:0007669"/>
    <property type="project" value="UniProtKB-KW"/>
</dbReference>
<evidence type="ECO:0000256" key="4">
    <source>
        <dbReference type="ARBA" id="ARBA00022617"/>
    </source>
</evidence>
<keyword evidence="8 15" id="KW-0274">FAD</keyword>
<feature type="active site" description="Charge relay system" evidence="15">
    <location>
        <position position="102"/>
    </location>
</feature>
<feature type="active site" description="Charge relay system" evidence="15">
    <location>
        <position position="144"/>
    </location>
</feature>
<evidence type="ECO:0000256" key="8">
    <source>
        <dbReference type="ARBA" id="ARBA00022827"/>
    </source>
</evidence>
<feature type="binding site" evidence="15">
    <location>
        <begin position="403"/>
        <end position="406"/>
    </location>
    <ligand>
        <name>FAD</name>
        <dbReference type="ChEBI" id="CHEBI:57692"/>
    </ligand>
</feature>
<dbReference type="GO" id="GO:0009636">
    <property type="term" value="P:response to toxic substance"/>
    <property type="evidence" value="ECO:0007669"/>
    <property type="project" value="UniProtKB-KW"/>
</dbReference>